<comment type="similarity">
    <text evidence="2">Belongs to the resistance-nodulation-cell division (RND) (TC 2.A.6) family. MmpL subfamily.</text>
</comment>
<dbReference type="PROSITE" id="PS50156">
    <property type="entry name" value="SSD"/>
    <property type="match status" value="2"/>
</dbReference>
<name>A0ABY4HI94_9BACI</name>
<evidence type="ECO:0000256" key="6">
    <source>
        <dbReference type="ARBA" id="ARBA00023136"/>
    </source>
</evidence>
<comment type="subcellular location">
    <subcellularLocation>
        <location evidence="1">Cell membrane</location>
        <topology evidence="1">Multi-pass membrane protein</topology>
    </subcellularLocation>
</comment>
<gene>
    <name evidence="9" type="ORF">MUO15_17655</name>
</gene>
<feature type="transmembrane region" description="Helical" evidence="7">
    <location>
        <begin position="407"/>
        <end position="424"/>
    </location>
</feature>
<dbReference type="PANTHER" id="PTHR33406:SF6">
    <property type="entry name" value="MEMBRANE PROTEIN YDGH-RELATED"/>
    <property type="match status" value="1"/>
</dbReference>
<keyword evidence="10" id="KW-1185">Reference proteome</keyword>
<feature type="transmembrane region" description="Helical" evidence="7">
    <location>
        <begin position="300"/>
        <end position="324"/>
    </location>
</feature>
<feature type="transmembrane region" description="Helical" evidence="7">
    <location>
        <begin position="589"/>
        <end position="610"/>
    </location>
</feature>
<dbReference type="InterPro" id="IPR000731">
    <property type="entry name" value="SSD"/>
</dbReference>
<evidence type="ECO:0000256" key="1">
    <source>
        <dbReference type="ARBA" id="ARBA00004651"/>
    </source>
</evidence>
<reference evidence="9" key="1">
    <citation type="submission" date="2022-04" db="EMBL/GenBank/DDBJ databases">
        <title>Halobacillus sp. isolated from saltern.</title>
        <authorList>
            <person name="Won M."/>
            <person name="Lee C.-M."/>
            <person name="Woen H.-Y."/>
            <person name="Kwon S.-W."/>
        </authorList>
    </citation>
    <scope>NUCLEOTIDE SEQUENCE</scope>
    <source>
        <strain evidence="9">SSHM10-5</strain>
    </source>
</reference>
<keyword evidence="5 7" id="KW-1133">Transmembrane helix</keyword>
<organism evidence="9 10">
    <name type="scientific">Halobacillus amylolyticus</name>
    <dbReference type="NCBI Taxonomy" id="2932259"/>
    <lineage>
        <taxon>Bacteria</taxon>
        <taxon>Bacillati</taxon>
        <taxon>Bacillota</taxon>
        <taxon>Bacilli</taxon>
        <taxon>Bacillales</taxon>
        <taxon>Bacillaceae</taxon>
        <taxon>Halobacillus</taxon>
    </lineage>
</organism>
<feature type="transmembrane region" description="Helical" evidence="7">
    <location>
        <begin position="693"/>
        <end position="714"/>
    </location>
</feature>
<dbReference type="Gene3D" id="1.20.1640.10">
    <property type="entry name" value="Multidrug efflux transporter AcrB transmembrane domain"/>
    <property type="match status" value="2"/>
</dbReference>
<sequence length="750" mass="82107">MLLKKLLNNWGRIVASSKTRWLTVFVWLLLVIVLSFVWPQVNQEETKSNQLLPEDAMSVQASKISSEQFSNNSGVPLLVVWHRNGGLTDKDYQLIQQLYGGLEEDPVSSQKFIPPFAKAPPQTLIEASSQDGAALTTPVFFQESASTESLQKALDQLKERIIAGTDKSSFNEAISDDGLHVRFTGPVGIQTDATELFSNADVTLLIATVVLVLVLLIILYRSPILALVPLVSVGIAYGLISPLLGFMADQGWIVVDAQAISIMTVLLFGAGTDYCLFLISRYRDELRMEPDKYAALQKALTGTGGAIMISALTTVTGLLTLGLAHYASYDRFAVPFSLSILIIGITALTLLPAVLAILGRMAFVPFIPRTEEMIQKREQAKGKPIRRPKSSGRINQAIGRWATDKPWIIIVSCTILLGGLALFVPKIDYTYGLLDSFPEDMPSREGFSIIADHYPPGEIAPLEVIVNTEGEEVNVKNILSSIANVEEVSDPVEGSNNPFLLKHEVTLSIDPYSEESVQTIPAIKNKMANVLESNGIENPAENVWIGGETATLYDTKQVTKRDQSIIIPAVLIIIAVLLLIYLRSIVAMIYLLGTVVLSYLAALGLGWLILNFVFGADAMQGLIPVYAFVFLVALGEDYNIFMVSSIWKKRKHLPLKQAIREGVSETSSVIGSAGLILAGTFSVLAVLPLQVLVQFGTVTAVGILLDTFIVRPLLVPSITTVLGRFSFWPEKLWKLREDNNKAKITAHEKE</sequence>
<dbReference type="EMBL" id="CP095075">
    <property type="protein sequence ID" value="UOR14043.1"/>
    <property type="molecule type" value="Genomic_DNA"/>
</dbReference>
<accession>A0ABY4HI94</accession>
<feature type="transmembrane region" description="Helical" evidence="7">
    <location>
        <begin position="622"/>
        <end position="647"/>
    </location>
</feature>
<feature type="transmembrane region" description="Helical" evidence="7">
    <location>
        <begin position="565"/>
        <end position="582"/>
    </location>
</feature>
<feature type="transmembrane region" description="Helical" evidence="7">
    <location>
        <begin position="227"/>
        <end position="247"/>
    </location>
</feature>
<feature type="transmembrane region" description="Helical" evidence="7">
    <location>
        <begin position="202"/>
        <end position="220"/>
    </location>
</feature>
<evidence type="ECO:0000256" key="2">
    <source>
        <dbReference type="ARBA" id="ARBA00010157"/>
    </source>
</evidence>
<keyword evidence="3" id="KW-1003">Cell membrane</keyword>
<dbReference type="Proteomes" id="UP000830326">
    <property type="component" value="Chromosome"/>
</dbReference>
<dbReference type="PANTHER" id="PTHR33406">
    <property type="entry name" value="MEMBRANE PROTEIN MJ1562-RELATED"/>
    <property type="match status" value="1"/>
</dbReference>
<feature type="transmembrane region" description="Helical" evidence="7">
    <location>
        <begin position="21"/>
        <end position="41"/>
    </location>
</feature>
<keyword evidence="4 7" id="KW-0812">Transmembrane</keyword>
<feature type="domain" description="SSD" evidence="8">
    <location>
        <begin position="594"/>
        <end position="720"/>
    </location>
</feature>
<feature type="transmembrane region" description="Helical" evidence="7">
    <location>
        <begin position="259"/>
        <end position="279"/>
    </location>
</feature>
<dbReference type="InterPro" id="IPR050545">
    <property type="entry name" value="Mycobact_MmpL"/>
</dbReference>
<feature type="transmembrane region" description="Helical" evidence="7">
    <location>
        <begin position="668"/>
        <end position="687"/>
    </location>
</feature>
<evidence type="ECO:0000259" key="8">
    <source>
        <dbReference type="PROSITE" id="PS50156"/>
    </source>
</evidence>
<evidence type="ECO:0000256" key="5">
    <source>
        <dbReference type="ARBA" id="ARBA00022989"/>
    </source>
</evidence>
<evidence type="ECO:0000313" key="10">
    <source>
        <dbReference type="Proteomes" id="UP000830326"/>
    </source>
</evidence>
<evidence type="ECO:0000256" key="4">
    <source>
        <dbReference type="ARBA" id="ARBA00022692"/>
    </source>
</evidence>
<feature type="transmembrane region" description="Helical" evidence="7">
    <location>
        <begin position="336"/>
        <end position="359"/>
    </location>
</feature>
<protein>
    <submittedName>
        <fullName evidence="9">MMPL family transporter</fullName>
    </submittedName>
</protein>
<dbReference type="Pfam" id="PF03176">
    <property type="entry name" value="MMPL"/>
    <property type="match status" value="2"/>
</dbReference>
<evidence type="ECO:0000313" key="9">
    <source>
        <dbReference type="EMBL" id="UOR14043.1"/>
    </source>
</evidence>
<evidence type="ECO:0000256" key="7">
    <source>
        <dbReference type="SAM" id="Phobius"/>
    </source>
</evidence>
<proteinExistence type="inferred from homology"/>
<evidence type="ECO:0000256" key="3">
    <source>
        <dbReference type="ARBA" id="ARBA00022475"/>
    </source>
</evidence>
<dbReference type="InterPro" id="IPR004869">
    <property type="entry name" value="MMPL_dom"/>
</dbReference>
<dbReference type="SUPFAM" id="SSF82866">
    <property type="entry name" value="Multidrug efflux transporter AcrB transmembrane domain"/>
    <property type="match status" value="2"/>
</dbReference>
<feature type="domain" description="SSD" evidence="8">
    <location>
        <begin position="262"/>
        <end position="357"/>
    </location>
</feature>
<keyword evidence="6 7" id="KW-0472">Membrane</keyword>